<evidence type="ECO:0000313" key="1">
    <source>
        <dbReference type="EMBL" id="OQR96154.1"/>
    </source>
</evidence>
<accession>A0A1V9ZDS5</accession>
<gene>
    <name evidence="1" type="ORF">ACHHYP_16925</name>
</gene>
<dbReference type="AlphaFoldDB" id="A0A1V9ZDS5"/>
<dbReference type="EMBL" id="JNBR01000153">
    <property type="protein sequence ID" value="OQR96154.1"/>
    <property type="molecule type" value="Genomic_DNA"/>
</dbReference>
<name>A0A1V9ZDS5_ACHHY</name>
<keyword evidence="2" id="KW-1185">Reference proteome</keyword>
<comment type="caution">
    <text evidence="1">The sequence shown here is derived from an EMBL/GenBank/DDBJ whole genome shotgun (WGS) entry which is preliminary data.</text>
</comment>
<reference evidence="1 2" key="1">
    <citation type="journal article" date="2014" name="Genome Biol. Evol.">
        <title>The secreted proteins of Achlya hypogyna and Thraustotheca clavata identify the ancestral oomycete secretome and reveal gene acquisitions by horizontal gene transfer.</title>
        <authorList>
            <person name="Misner I."/>
            <person name="Blouin N."/>
            <person name="Leonard G."/>
            <person name="Richards T.A."/>
            <person name="Lane C.E."/>
        </authorList>
    </citation>
    <scope>NUCLEOTIDE SEQUENCE [LARGE SCALE GENOMIC DNA]</scope>
    <source>
        <strain evidence="1 2">ATCC 48635</strain>
    </source>
</reference>
<sequence>MAPTAAPTSATVSRISAPVSRKKVATKTKTTDLWNGKINRCHDRALIHTFRNAFLALDTTLSVAIGGGSACVRSSSDNNSNAIVALVTTTLPVEVSCSLRQLTSLQLSVRSSKTTVSIEASYTLPSSLWRLVDSTDDGTDIGIYMTLIPNTTFSLIALVWKAGLQVLRVYVICSLPAMTTALLSRVVEPIFDDVDPLHGLRGYTLALTMRQLDGLVLWEYEFYAVDFTETEDGASVTLLGPEGAFRDKCRVISETPKLAIATDAFTSRGTHCVLLDLAVWDFEKTLRAATSQCVLVRAQPAPTTTIDMDVGVVDGTNVAQVAFETPDVTCTLRWTASKKRAIVTSVVVNLRRLFLATTYGVAMFKKAT</sequence>
<evidence type="ECO:0000313" key="2">
    <source>
        <dbReference type="Proteomes" id="UP000243579"/>
    </source>
</evidence>
<proteinExistence type="predicted"/>
<protein>
    <submittedName>
        <fullName evidence="1">Uncharacterized protein</fullName>
    </submittedName>
</protein>
<organism evidence="1 2">
    <name type="scientific">Achlya hypogyna</name>
    <name type="common">Oomycete</name>
    <name type="synonym">Protoachlya hypogyna</name>
    <dbReference type="NCBI Taxonomy" id="1202772"/>
    <lineage>
        <taxon>Eukaryota</taxon>
        <taxon>Sar</taxon>
        <taxon>Stramenopiles</taxon>
        <taxon>Oomycota</taxon>
        <taxon>Saprolegniomycetes</taxon>
        <taxon>Saprolegniales</taxon>
        <taxon>Achlyaceae</taxon>
        <taxon>Achlya</taxon>
    </lineage>
</organism>
<dbReference type="OrthoDB" id="3219396at2759"/>
<dbReference type="Proteomes" id="UP000243579">
    <property type="component" value="Unassembled WGS sequence"/>
</dbReference>